<dbReference type="Proteomes" id="UP001221597">
    <property type="component" value="Chromosome"/>
</dbReference>
<keyword evidence="2" id="KW-1185">Reference proteome</keyword>
<dbReference type="RefSeq" id="WP_283076883.1">
    <property type="nucleotide sequence ID" value="NZ_CP121671.1"/>
</dbReference>
<organism evidence="1 2">
    <name type="scientific">Halobacillus naozhouensis</name>
    <dbReference type="NCBI Taxonomy" id="554880"/>
    <lineage>
        <taxon>Bacteria</taxon>
        <taxon>Bacillati</taxon>
        <taxon>Bacillota</taxon>
        <taxon>Bacilli</taxon>
        <taxon>Bacillales</taxon>
        <taxon>Bacillaceae</taxon>
        <taxon>Halobacillus</taxon>
    </lineage>
</organism>
<evidence type="ECO:0008006" key="3">
    <source>
        <dbReference type="Google" id="ProtNLM"/>
    </source>
</evidence>
<proteinExistence type="predicted"/>
<dbReference type="EMBL" id="CP121671">
    <property type="protein sequence ID" value="WFT74890.1"/>
    <property type="molecule type" value="Genomic_DNA"/>
</dbReference>
<sequence>MSYYPREEQETLYAYDPVSNTWAVHSTYPPHIKSILARVETITLAHEDEDGTVIAVEGYADKEQIRLYKK</sequence>
<name>A0ABY8IXV4_9BACI</name>
<evidence type="ECO:0000313" key="1">
    <source>
        <dbReference type="EMBL" id="WFT74890.1"/>
    </source>
</evidence>
<gene>
    <name evidence="1" type="ORF">P9989_00170</name>
</gene>
<protein>
    <recommendedName>
        <fullName evidence="3">YlzJ-like protein</fullName>
    </recommendedName>
</protein>
<reference evidence="1 2" key="1">
    <citation type="submission" date="2023-04" db="EMBL/GenBank/DDBJ databases">
        <title>Genome sequence of Halobacillus naozhouensis KACC 21980.</title>
        <authorList>
            <person name="Kim S."/>
            <person name="Heo J."/>
            <person name="Kwon S.-W."/>
        </authorList>
    </citation>
    <scope>NUCLEOTIDE SEQUENCE [LARGE SCALE GENOMIC DNA]</scope>
    <source>
        <strain evidence="1 2">KCTC 13234</strain>
    </source>
</reference>
<evidence type="ECO:0000313" key="2">
    <source>
        <dbReference type="Proteomes" id="UP001221597"/>
    </source>
</evidence>
<accession>A0ABY8IXV4</accession>